<reference evidence="2 3" key="1">
    <citation type="submission" date="2015-08" db="EMBL/GenBank/DDBJ databases">
        <title>Next Generation Sequencing and Analysis of the Genome of Puccinia sorghi L Schw, the Causal Agent of Maize Common Rust.</title>
        <authorList>
            <person name="Rochi L."/>
            <person name="Burguener G."/>
            <person name="Darino M."/>
            <person name="Turjanski A."/>
            <person name="Kreff E."/>
            <person name="Dieguez M.J."/>
            <person name="Sacco F."/>
        </authorList>
    </citation>
    <scope>NUCLEOTIDE SEQUENCE [LARGE SCALE GENOMIC DNA]</scope>
    <source>
        <strain evidence="2 3">RO10H11247</strain>
    </source>
</reference>
<comment type="caution">
    <text evidence="2">The sequence shown here is derived from an EMBL/GenBank/DDBJ whole genome shotgun (WGS) entry which is preliminary data.</text>
</comment>
<sequence>MFFFTFFSFFFFGLHDLIERKIIWDIVRMIKIKELQCPPPTHQVLVYQLLVC</sequence>
<dbReference type="EMBL" id="LAVV01007764">
    <property type="protein sequence ID" value="KNZ54842.1"/>
    <property type="molecule type" value="Genomic_DNA"/>
</dbReference>
<feature type="signal peptide" evidence="1">
    <location>
        <begin position="1"/>
        <end position="20"/>
    </location>
</feature>
<dbReference type="AlphaFoldDB" id="A0A0L6V301"/>
<gene>
    <name evidence="2" type="ORF">VP01_2836g3</name>
</gene>
<feature type="chain" id="PRO_5005568237" evidence="1">
    <location>
        <begin position="21"/>
        <end position="52"/>
    </location>
</feature>
<dbReference type="Proteomes" id="UP000037035">
    <property type="component" value="Unassembled WGS sequence"/>
</dbReference>
<evidence type="ECO:0000313" key="2">
    <source>
        <dbReference type="EMBL" id="KNZ54842.1"/>
    </source>
</evidence>
<dbReference type="VEuPathDB" id="FungiDB:VP01_2836g3"/>
<keyword evidence="1" id="KW-0732">Signal</keyword>
<name>A0A0L6V301_9BASI</name>
<organism evidence="2 3">
    <name type="scientific">Puccinia sorghi</name>
    <dbReference type="NCBI Taxonomy" id="27349"/>
    <lineage>
        <taxon>Eukaryota</taxon>
        <taxon>Fungi</taxon>
        <taxon>Dikarya</taxon>
        <taxon>Basidiomycota</taxon>
        <taxon>Pucciniomycotina</taxon>
        <taxon>Pucciniomycetes</taxon>
        <taxon>Pucciniales</taxon>
        <taxon>Pucciniaceae</taxon>
        <taxon>Puccinia</taxon>
    </lineage>
</organism>
<protein>
    <submittedName>
        <fullName evidence="2">Putative signal peptide protein</fullName>
    </submittedName>
</protein>
<keyword evidence="3" id="KW-1185">Reference proteome</keyword>
<proteinExistence type="predicted"/>
<evidence type="ECO:0000313" key="3">
    <source>
        <dbReference type="Proteomes" id="UP000037035"/>
    </source>
</evidence>
<accession>A0A0L6V301</accession>
<evidence type="ECO:0000256" key="1">
    <source>
        <dbReference type="SAM" id="SignalP"/>
    </source>
</evidence>